<accession>A0A075ASV7</accession>
<evidence type="ECO:0000313" key="1">
    <source>
        <dbReference type="EMBL" id="EPZ33353.1"/>
    </source>
</evidence>
<evidence type="ECO:0000313" key="2">
    <source>
        <dbReference type="Proteomes" id="UP000030755"/>
    </source>
</evidence>
<dbReference type="EMBL" id="KE561067">
    <property type="protein sequence ID" value="EPZ33353.1"/>
    <property type="molecule type" value="Genomic_DNA"/>
</dbReference>
<name>A0A075ASV7_ROZAC</name>
<proteinExistence type="predicted"/>
<keyword evidence="2" id="KW-1185">Reference proteome</keyword>
<protein>
    <submittedName>
        <fullName evidence="1">Uncharacterized protein</fullName>
    </submittedName>
</protein>
<dbReference type="HOGENOM" id="CLU_1235656_0_0_1"/>
<dbReference type="Proteomes" id="UP000030755">
    <property type="component" value="Unassembled WGS sequence"/>
</dbReference>
<dbReference type="AlphaFoldDB" id="A0A075ASV7"/>
<sequence>MMTITLTDLKKPNIFFDARIFKSSLAYFPPSEEINAKVVVLTKFKVISTNSNLKGMSLGDFGCFVYDEIENIFHNALPIRDLSTPAASDQFNIEQAIVLAKTDSELPSCIEPKTFDFIEIKNANQNMTSVSLVVRVLKIKDLPRENMLILEVTDYTENPDFWHVEQCSALQFGKVYQISHLFVKKNREDEPKYIFSLRGSVCKPFEEIFKILDSDHPLAKNILT</sequence>
<gene>
    <name evidence="1" type="ORF">O9G_001765</name>
</gene>
<organism evidence="1 2">
    <name type="scientific">Rozella allomycis (strain CSF55)</name>
    <dbReference type="NCBI Taxonomy" id="988480"/>
    <lineage>
        <taxon>Eukaryota</taxon>
        <taxon>Fungi</taxon>
        <taxon>Fungi incertae sedis</taxon>
        <taxon>Cryptomycota</taxon>
        <taxon>Cryptomycota incertae sedis</taxon>
        <taxon>Rozella</taxon>
    </lineage>
</organism>
<reference evidence="1 2" key="1">
    <citation type="journal article" date="2013" name="Curr. Biol.">
        <title>Shared signatures of parasitism and phylogenomics unite Cryptomycota and microsporidia.</title>
        <authorList>
            <person name="James T.Y."/>
            <person name="Pelin A."/>
            <person name="Bonen L."/>
            <person name="Ahrendt S."/>
            <person name="Sain D."/>
            <person name="Corradi N."/>
            <person name="Stajich J.E."/>
        </authorList>
    </citation>
    <scope>NUCLEOTIDE SEQUENCE [LARGE SCALE GENOMIC DNA]</scope>
    <source>
        <strain evidence="1 2">CSF55</strain>
    </source>
</reference>